<organism evidence="1 2">
    <name type="scientific">Streptomyces griseus</name>
    <dbReference type="NCBI Taxonomy" id="1911"/>
    <lineage>
        <taxon>Bacteria</taxon>
        <taxon>Bacillati</taxon>
        <taxon>Actinomycetota</taxon>
        <taxon>Actinomycetes</taxon>
        <taxon>Kitasatosporales</taxon>
        <taxon>Streptomycetaceae</taxon>
        <taxon>Streptomyces</taxon>
    </lineage>
</organism>
<evidence type="ECO:0000313" key="1">
    <source>
        <dbReference type="EMBL" id="SUP57768.1"/>
    </source>
</evidence>
<dbReference type="EMBL" id="UHID01000006">
    <property type="protein sequence ID" value="SUP57768.1"/>
    <property type="molecule type" value="Genomic_DNA"/>
</dbReference>
<sequence length="218" mass="24175">MCAISQRRDVVVMTIMDQFALHRDGLVPKGVAATCSGERCGGTAAVWKVRLEGRPDLTVHDTRWENGERDLVLYQPAVVPEMPAPLANLHNRRRAGVQKTDAGNGKLRVMGWVAVPGDRPTVKKTFTTAGFAEVCGLDALQELTSRPGVELDTAFVLADPVRVDLDEPQDTFTVQHALFFPEEDERSPVVFFLLSRVVPTLRHIGWLPKPARRMPVRS</sequence>
<dbReference type="AlphaFoldDB" id="A0A380NZN6"/>
<evidence type="ECO:0000313" key="2">
    <source>
        <dbReference type="Proteomes" id="UP000254150"/>
    </source>
</evidence>
<protein>
    <submittedName>
        <fullName evidence="1">Uncharacterized protein</fullName>
    </submittedName>
</protein>
<accession>A0A380NZN6</accession>
<proteinExistence type="predicted"/>
<dbReference type="Proteomes" id="UP000254150">
    <property type="component" value="Unassembled WGS sequence"/>
</dbReference>
<gene>
    <name evidence="1" type="ORF">NCTC7807_03358</name>
</gene>
<name>A0A380NZN6_STRGR</name>
<reference evidence="1 2" key="1">
    <citation type="submission" date="2018-06" db="EMBL/GenBank/DDBJ databases">
        <authorList>
            <consortium name="Pathogen Informatics"/>
            <person name="Doyle S."/>
        </authorList>
    </citation>
    <scope>NUCLEOTIDE SEQUENCE [LARGE SCALE GENOMIC DNA]</scope>
    <source>
        <strain evidence="1 2">NCTC7807</strain>
    </source>
</reference>